<dbReference type="PANTHER" id="PTHR38696">
    <property type="entry name" value="MEDIATOR OF RNA POLYMERASE II TRANSCRIPTION SUBUNIT 13"/>
    <property type="match status" value="1"/>
</dbReference>
<reference evidence="3" key="1">
    <citation type="submission" date="2025-08" db="UniProtKB">
        <authorList>
            <consortium name="RefSeq"/>
        </authorList>
    </citation>
    <scope>IDENTIFICATION</scope>
    <source>
        <tissue evidence="3">Tentacle</tissue>
    </source>
</reference>
<gene>
    <name evidence="3" type="primary">LOC116307568</name>
</gene>
<proteinExistence type="predicted"/>
<sequence length="535" mass="60697">MGAEESHMSLQPVSHDFGYLAVVFKIPDQIRVIHGSEAEYSIIGHAISDTWKEGIQSTKRKCAGSVLCFKLKGLPFETGCLSMNIREVACRILRCLNNIGCQYIASTNLTQGREWFTFIFVRTNTHQRKIGELAYVAMSSTDKLHFWNLQPNTRDEISQALHSEYHPGFYHKEITDGGKSYEAMLKGSPWGSTTSCHGQARGFLIKIIFIMMKRYSFLCAMNLKRTEDTFVFFPKSIISNTVSAEIFIISLRKTSKLQVFQAPECLIPIIHKVLVDSFGTRSHNIEKKIDHRFGKVEFKYKSHAAKDQLSQCTMTKFIVCKLLEVLKSHGWSIVTGFDMSRGLANKSELLFQKSNPHPDCKVFCLTPVCHSKLWAINAPPRIIEACRKVISRHLSLITETQYEYPATCVGFELGDQPWSDSGDSAHFTHSMICHLLDKFSHKGFKIKLTADVIPECIEYDEGSSTPHDPNAWWFMHEPQMGMPGVSEWKSEEVPLSQSSFEKPSEPLTPTAPAQSYEAPPPSYETVLRENEQKPY</sequence>
<keyword evidence="2" id="KW-1185">Reference proteome</keyword>
<feature type="compositionally biased region" description="Basic and acidic residues" evidence="1">
    <location>
        <begin position="526"/>
        <end position="535"/>
    </location>
</feature>
<dbReference type="KEGG" id="aten:116307568"/>
<protein>
    <submittedName>
        <fullName evidence="3">Uncharacterized protein LOC116307568</fullName>
    </submittedName>
</protein>
<evidence type="ECO:0000313" key="3">
    <source>
        <dbReference type="RefSeq" id="XP_031573716.1"/>
    </source>
</evidence>
<dbReference type="OrthoDB" id="5960051at2759"/>
<dbReference type="InParanoid" id="A0A6P8J1D0"/>
<feature type="region of interest" description="Disordered" evidence="1">
    <location>
        <begin position="484"/>
        <end position="535"/>
    </location>
</feature>
<dbReference type="AlphaFoldDB" id="A0A6P8J1D0"/>
<organism evidence="2 3">
    <name type="scientific">Actinia tenebrosa</name>
    <name type="common">Australian red waratah sea anemone</name>
    <dbReference type="NCBI Taxonomy" id="6105"/>
    <lineage>
        <taxon>Eukaryota</taxon>
        <taxon>Metazoa</taxon>
        <taxon>Cnidaria</taxon>
        <taxon>Anthozoa</taxon>
        <taxon>Hexacorallia</taxon>
        <taxon>Actiniaria</taxon>
        <taxon>Actiniidae</taxon>
        <taxon>Actinia</taxon>
    </lineage>
</organism>
<dbReference type="PANTHER" id="PTHR38696:SF1">
    <property type="entry name" value="MEDIATOR OF RNA POLYMERASE II TRANSCRIPTION SUBUNIT 13"/>
    <property type="match status" value="1"/>
</dbReference>
<name>A0A6P8J1D0_ACTTE</name>
<evidence type="ECO:0000313" key="2">
    <source>
        <dbReference type="Proteomes" id="UP000515163"/>
    </source>
</evidence>
<accession>A0A6P8J1D0</accession>
<dbReference type="GeneID" id="116307568"/>
<dbReference type="Proteomes" id="UP000515163">
    <property type="component" value="Unplaced"/>
</dbReference>
<evidence type="ECO:0000256" key="1">
    <source>
        <dbReference type="SAM" id="MobiDB-lite"/>
    </source>
</evidence>
<dbReference type="RefSeq" id="XP_031573716.1">
    <property type="nucleotide sequence ID" value="XM_031717856.1"/>
</dbReference>